<evidence type="ECO:0008006" key="4">
    <source>
        <dbReference type="Google" id="ProtNLM"/>
    </source>
</evidence>
<dbReference type="Pfam" id="PF13481">
    <property type="entry name" value="AAA_25"/>
    <property type="match status" value="1"/>
</dbReference>
<reference evidence="2 3" key="1">
    <citation type="journal article" date="2019" name="Microbiol. Resour. Announc.">
        <title>Draft Genome Sequence of Comamonas testosteroni TA441, a Bacterium That Has a Cryptic Phenol Degradation Gene Cluster.</title>
        <authorList>
            <person name="Arai H."/>
            <person name="Ishii M."/>
        </authorList>
    </citation>
    <scope>NUCLEOTIDE SEQUENCE [LARGE SCALE GENOMIC DNA]</scope>
    <source>
        <strain evidence="2 3">TA441</strain>
    </source>
</reference>
<evidence type="ECO:0000313" key="2">
    <source>
        <dbReference type="EMBL" id="GEQ77879.1"/>
    </source>
</evidence>
<dbReference type="AlphaFoldDB" id="A0A5A7MLN6"/>
<dbReference type="InterPro" id="IPR027417">
    <property type="entry name" value="P-loop_NTPase"/>
</dbReference>
<sequence length="471" mass="51213">MANDNVNFGFEPSPDDEQATMREILSHLAPKKEDDVRMVAAALKTHGSKLEEVFLEWATPYGRYKAKGLWAKVRPDPDAMTEVIERQIVALAKKSRFKAISAAIVEAAPSPNWRVKYVLPVTGIAAIYGASASGKSFVGLELATAIAEGSPFFGYATKPAAVLYVVLEGEGGIRGRVLAWQRYKARTMPEGMRFLLQPFRLNDPQDVAELAAMCPPGCVVFIDTLNRSAPGMDENSSKDMSAVIEGAKMLQRLISGLVVLVAHTGKDGSKGLRGHSSLFAALDAAVLIERNGDARSWKVDKAKDGRDGETHYFRLNVVEVGMDEDGDVMTSCVVVPDAAPESPGGKPLNAIQNLAMEAFREACRINRSVDDAGNFLGINREAWRAVFYRMHVGAPSDEARRKAFERVRKELEQRGELVEANNVYRLGGLAGRIAEACMAKVIQTGGQLDGHQTEPDVSGVATIRTDRTPPI</sequence>
<evidence type="ECO:0000313" key="3">
    <source>
        <dbReference type="Proteomes" id="UP000323105"/>
    </source>
</evidence>
<dbReference type="Gene3D" id="3.40.50.300">
    <property type="entry name" value="P-loop containing nucleotide triphosphate hydrolases"/>
    <property type="match status" value="1"/>
</dbReference>
<name>A0A5A7MLN6_COMTE</name>
<gene>
    <name evidence="2" type="ORF">CTTA_4884</name>
</gene>
<accession>A0A5A7MLN6</accession>
<protein>
    <recommendedName>
        <fullName evidence="4">AAA+ ATPase domain-containing protein</fullName>
    </recommendedName>
</protein>
<feature type="region of interest" description="Disordered" evidence="1">
    <location>
        <begin position="447"/>
        <end position="471"/>
    </location>
</feature>
<comment type="caution">
    <text evidence="2">The sequence shown here is derived from an EMBL/GenBank/DDBJ whole genome shotgun (WGS) entry which is preliminary data.</text>
</comment>
<dbReference type="Proteomes" id="UP000323105">
    <property type="component" value="Unassembled WGS sequence"/>
</dbReference>
<dbReference type="EMBL" id="BKBW01000020">
    <property type="protein sequence ID" value="GEQ77879.1"/>
    <property type="molecule type" value="Genomic_DNA"/>
</dbReference>
<proteinExistence type="predicted"/>
<organism evidence="2 3">
    <name type="scientific">Comamonas testosteroni</name>
    <name type="common">Pseudomonas testosteroni</name>
    <dbReference type="NCBI Taxonomy" id="285"/>
    <lineage>
        <taxon>Bacteria</taxon>
        <taxon>Pseudomonadati</taxon>
        <taxon>Pseudomonadota</taxon>
        <taxon>Betaproteobacteria</taxon>
        <taxon>Burkholderiales</taxon>
        <taxon>Comamonadaceae</taxon>
        <taxon>Comamonas</taxon>
    </lineage>
</organism>
<dbReference type="RefSeq" id="WP_149357152.1">
    <property type="nucleotide sequence ID" value="NZ_BKBW01000020.1"/>
</dbReference>
<evidence type="ECO:0000256" key="1">
    <source>
        <dbReference type="SAM" id="MobiDB-lite"/>
    </source>
</evidence>
<dbReference type="SUPFAM" id="SSF52540">
    <property type="entry name" value="P-loop containing nucleoside triphosphate hydrolases"/>
    <property type="match status" value="1"/>
</dbReference>